<evidence type="ECO:0000256" key="8">
    <source>
        <dbReference type="ARBA" id="ARBA00023180"/>
    </source>
</evidence>
<dbReference type="PIRSF" id="PIRSF002374">
    <property type="entry name" value="Casein_kappa"/>
    <property type="match status" value="1"/>
</dbReference>
<proteinExistence type="inferred from homology"/>
<evidence type="ECO:0000256" key="6">
    <source>
        <dbReference type="ARBA" id="ARBA00022553"/>
    </source>
</evidence>
<keyword evidence="11" id="KW-1185">Reference proteome</keyword>
<evidence type="ECO:0000313" key="11">
    <source>
        <dbReference type="Proteomes" id="UP000694910"/>
    </source>
</evidence>
<dbReference type="GeneID" id="101387253"/>
<evidence type="ECO:0000256" key="10">
    <source>
        <dbReference type="SAM" id="SignalP"/>
    </source>
</evidence>
<name>A0ABM1CL05_CERSS</name>
<evidence type="ECO:0000256" key="4">
    <source>
        <dbReference type="ARBA" id="ARBA00017238"/>
    </source>
</evidence>
<evidence type="ECO:0000256" key="9">
    <source>
        <dbReference type="PIRNR" id="PIRNR002374"/>
    </source>
</evidence>
<dbReference type="PANTHER" id="PTHR11470">
    <property type="entry name" value="KAPPA CASEIN"/>
    <property type="match status" value="1"/>
</dbReference>
<dbReference type="RefSeq" id="XP_014640236.1">
    <property type="nucleotide sequence ID" value="XM_014784750.1"/>
</dbReference>
<dbReference type="Pfam" id="PF00997">
    <property type="entry name" value="Casein_kappa"/>
    <property type="match status" value="1"/>
</dbReference>
<dbReference type="InterPro" id="IPR000117">
    <property type="entry name" value="Casein_kappa"/>
</dbReference>
<dbReference type="PANTHER" id="PTHR11470:SF2">
    <property type="entry name" value="KAPPA-CASEIN"/>
    <property type="match status" value="1"/>
</dbReference>
<sequence length="183" mass="20768">MMKSFFLVVNILALTLPFSSAEMQNQEQSTCCKNDERLFDQKTVKYIPIRYVLNSSPRQEPNYYQHRPVVPINNQYMLYRYYARPVAVRPHAQIPQWQVLPNISPSTEARHPYRRPSFIAIPPKKPQDKTVIPNTNTTATVEPTIIATTEPAVNNVVIPEASSESIITSTPETTTVPVTSPVI</sequence>
<keyword evidence="10" id="KW-0732">Signal</keyword>
<comment type="subcellular location">
    <subcellularLocation>
        <location evidence="2 9">Secreted</location>
    </subcellularLocation>
</comment>
<evidence type="ECO:0000256" key="7">
    <source>
        <dbReference type="ARBA" id="ARBA00022743"/>
    </source>
</evidence>
<keyword evidence="5 9" id="KW-0964">Secreted</keyword>
<evidence type="ECO:0000256" key="5">
    <source>
        <dbReference type="ARBA" id="ARBA00022525"/>
    </source>
</evidence>
<feature type="chain" id="PRO_5047241179" description="Kappa-casein" evidence="10">
    <location>
        <begin position="22"/>
        <end position="183"/>
    </location>
</feature>
<comment type="function">
    <text evidence="1 9">Kappa-casein stabilizes micelle formation, preventing casein precipitation in milk.</text>
</comment>
<evidence type="ECO:0000256" key="2">
    <source>
        <dbReference type="ARBA" id="ARBA00004613"/>
    </source>
</evidence>
<evidence type="ECO:0000256" key="3">
    <source>
        <dbReference type="ARBA" id="ARBA00005332"/>
    </source>
</evidence>
<gene>
    <name evidence="12" type="primary">LOC101387253</name>
</gene>
<organism evidence="11 12">
    <name type="scientific">Ceratotherium simum simum</name>
    <name type="common">Southern white rhinoceros</name>
    <dbReference type="NCBI Taxonomy" id="73337"/>
    <lineage>
        <taxon>Eukaryota</taxon>
        <taxon>Metazoa</taxon>
        <taxon>Chordata</taxon>
        <taxon>Craniata</taxon>
        <taxon>Vertebrata</taxon>
        <taxon>Euteleostomi</taxon>
        <taxon>Mammalia</taxon>
        <taxon>Eutheria</taxon>
        <taxon>Laurasiatheria</taxon>
        <taxon>Perissodactyla</taxon>
        <taxon>Rhinocerotidae</taxon>
        <taxon>Ceratotherium</taxon>
    </lineage>
</organism>
<keyword evidence="8" id="KW-0325">Glycoprotein</keyword>
<protein>
    <recommendedName>
        <fullName evidence="4 9">Kappa-casein</fullName>
    </recommendedName>
</protein>
<dbReference type="Proteomes" id="UP000694910">
    <property type="component" value="Unplaced"/>
</dbReference>
<keyword evidence="6" id="KW-0597">Phosphoprotein</keyword>
<reference evidence="12" key="1">
    <citation type="submission" date="2025-08" db="UniProtKB">
        <authorList>
            <consortium name="RefSeq"/>
        </authorList>
    </citation>
    <scope>IDENTIFICATION</scope>
</reference>
<evidence type="ECO:0000313" key="12">
    <source>
        <dbReference type="RefSeq" id="XP_014640236.1"/>
    </source>
</evidence>
<accession>A0ABM1CL05</accession>
<comment type="similarity">
    <text evidence="3 9">Belongs to the kappa-casein family.</text>
</comment>
<feature type="signal peptide" evidence="10">
    <location>
        <begin position="1"/>
        <end position="21"/>
    </location>
</feature>
<evidence type="ECO:0000256" key="1">
    <source>
        <dbReference type="ARBA" id="ARBA00003829"/>
    </source>
</evidence>
<keyword evidence="7 9" id="KW-0494">Milk protein</keyword>